<feature type="domain" description="HIT" evidence="6">
    <location>
        <begin position="18"/>
        <end position="125"/>
    </location>
</feature>
<feature type="non-terminal residue" evidence="7">
    <location>
        <position position="1"/>
    </location>
</feature>
<evidence type="ECO:0000256" key="1">
    <source>
        <dbReference type="ARBA" id="ARBA00024472"/>
    </source>
</evidence>
<accession>A0A836AQ16</accession>
<sequence>MADEIAKAQVARPGGDTIFRKIIRKEIPAKIIYEDDQCLAFHDISPQAPTHFLVIPKKHISQISAAEDDDESLLGHLMIVGKKCAADLGLKEGYRMVVNEGSDGGQSVYHVHLHVLGDKYEDSIYLMSERDCDKEVRILPLVVLEKNIPSSESVLRKQKFWIQRCTLTQCLGQVALPSRMPGDASYNSVTIDRSLQYFLKVSQVGTLHMTAKSFSLNLQPVYSDKSFEADIIIIITIITALRNEKEIHRSDSISAVWKPVGSDFLSLSLALVLAQLSLSNYGHECPIPWPNCLMTKENNKESKNSLKEYYTRETVPEKGQTENYSIAENVKPPSFNSACLSFALADQCVLLIPLRGKHAEID</sequence>
<dbReference type="Proteomes" id="UP000664991">
    <property type="component" value="Unassembled WGS sequence"/>
</dbReference>
<evidence type="ECO:0000256" key="5">
    <source>
        <dbReference type="PROSITE-ProRule" id="PRU00464"/>
    </source>
</evidence>
<feature type="active site" description="Tele-AMP-histidine intermediate" evidence="3">
    <location>
        <position position="112"/>
    </location>
</feature>
<feature type="short sequence motif" description="Histidine triad motif" evidence="4 5">
    <location>
        <begin position="110"/>
        <end position="114"/>
    </location>
</feature>
<dbReference type="Pfam" id="PF01230">
    <property type="entry name" value="HIT"/>
    <property type="match status" value="1"/>
</dbReference>
<evidence type="ECO:0000256" key="3">
    <source>
        <dbReference type="PIRSR" id="PIRSR601310-1"/>
    </source>
</evidence>
<evidence type="ECO:0000313" key="7">
    <source>
        <dbReference type="EMBL" id="KAG5215760.1"/>
    </source>
</evidence>
<dbReference type="PROSITE" id="PS00892">
    <property type="entry name" value="HIT_1"/>
    <property type="match status" value="1"/>
</dbReference>
<comment type="similarity">
    <text evidence="2">Belongs to the HINT family.</text>
</comment>
<dbReference type="FunFam" id="3.30.428.10:FF:000005">
    <property type="entry name" value="Histidine triad nucleotide-binding protein 1"/>
    <property type="match status" value="1"/>
</dbReference>
<dbReference type="SUPFAM" id="SSF54197">
    <property type="entry name" value="HIT-like"/>
    <property type="match status" value="1"/>
</dbReference>
<evidence type="ECO:0000259" key="6">
    <source>
        <dbReference type="PROSITE" id="PS51084"/>
    </source>
</evidence>
<dbReference type="Gene3D" id="3.30.428.10">
    <property type="entry name" value="HIT-like"/>
    <property type="match status" value="1"/>
</dbReference>
<dbReference type="CDD" id="cd01276">
    <property type="entry name" value="PKCI_related"/>
    <property type="match status" value="1"/>
</dbReference>
<gene>
    <name evidence="7" type="ORF">JEQ12_001336</name>
</gene>
<proteinExistence type="inferred from homology"/>
<dbReference type="InterPro" id="IPR001310">
    <property type="entry name" value="Histidine_triad_HIT"/>
</dbReference>
<evidence type="ECO:0000313" key="8">
    <source>
        <dbReference type="Proteomes" id="UP000664991"/>
    </source>
</evidence>
<name>A0A836AQ16_SHEEP</name>
<dbReference type="PANTHER" id="PTHR23089">
    <property type="entry name" value="HISTIDINE TRIAD HIT PROTEIN"/>
    <property type="match status" value="1"/>
</dbReference>
<dbReference type="GO" id="GO:0003824">
    <property type="term" value="F:catalytic activity"/>
    <property type="evidence" value="ECO:0007669"/>
    <property type="project" value="InterPro"/>
</dbReference>
<dbReference type="PRINTS" id="PR00332">
    <property type="entry name" value="HISTRIAD"/>
</dbReference>
<evidence type="ECO:0000256" key="2">
    <source>
        <dbReference type="ARBA" id="ARBA00025764"/>
    </source>
</evidence>
<dbReference type="InterPro" id="IPR036265">
    <property type="entry name" value="HIT-like_sf"/>
</dbReference>
<dbReference type="PROSITE" id="PS51084">
    <property type="entry name" value="HIT_2"/>
    <property type="match status" value="1"/>
</dbReference>
<organism evidence="7 8">
    <name type="scientific">Ovis aries</name>
    <name type="common">Sheep</name>
    <dbReference type="NCBI Taxonomy" id="9940"/>
    <lineage>
        <taxon>Eukaryota</taxon>
        <taxon>Metazoa</taxon>
        <taxon>Chordata</taxon>
        <taxon>Craniata</taxon>
        <taxon>Vertebrata</taxon>
        <taxon>Euteleostomi</taxon>
        <taxon>Mammalia</taxon>
        <taxon>Eutheria</taxon>
        <taxon>Laurasiatheria</taxon>
        <taxon>Artiodactyla</taxon>
        <taxon>Ruminantia</taxon>
        <taxon>Pecora</taxon>
        <taxon>Bovidae</taxon>
        <taxon>Caprinae</taxon>
        <taxon>Ovis</taxon>
    </lineage>
</organism>
<dbReference type="EMBL" id="JAEMGP010000001">
    <property type="protein sequence ID" value="KAG5215760.1"/>
    <property type="molecule type" value="Genomic_DNA"/>
</dbReference>
<comment type="caution">
    <text evidence="7">The sequence shown here is derived from an EMBL/GenBank/DDBJ whole genome shotgun (WGS) entry which is preliminary data.</text>
</comment>
<dbReference type="InterPro" id="IPR011146">
    <property type="entry name" value="HIT-like"/>
</dbReference>
<dbReference type="AlphaFoldDB" id="A0A836AQ16"/>
<comment type="catalytic activity">
    <reaction evidence="1">
        <text>adenosine 5'-phosphoramidate + H2O = NH4(+) + AMP</text>
        <dbReference type="Rhea" id="RHEA:67916"/>
        <dbReference type="ChEBI" id="CHEBI:15377"/>
        <dbReference type="ChEBI" id="CHEBI:28938"/>
        <dbReference type="ChEBI" id="CHEBI:57890"/>
        <dbReference type="ChEBI" id="CHEBI:456215"/>
    </reaction>
</comment>
<reference evidence="7 8" key="1">
    <citation type="submission" date="2020-12" db="EMBL/GenBank/DDBJ databases">
        <title>De novo assembly of Tibetan sheep genome.</title>
        <authorList>
            <person name="Li X."/>
        </authorList>
    </citation>
    <scope>NUCLEOTIDE SEQUENCE [LARGE SCALE GENOMIC DNA]</scope>
    <source>
        <tissue evidence="7">Heart</tissue>
    </source>
</reference>
<dbReference type="InterPro" id="IPR019808">
    <property type="entry name" value="Histidine_triad_CS"/>
</dbReference>
<protein>
    <recommendedName>
        <fullName evidence="6">HIT domain-containing protein</fullName>
    </recommendedName>
</protein>
<evidence type="ECO:0000256" key="4">
    <source>
        <dbReference type="PIRSR" id="PIRSR601310-3"/>
    </source>
</evidence>